<feature type="transmembrane region" description="Helical" evidence="1">
    <location>
        <begin position="124"/>
        <end position="145"/>
    </location>
</feature>
<gene>
    <name evidence="3" type="ORF">MED15_03810</name>
</gene>
<feature type="transmembrane region" description="Helical" evidence="1">
    <location>
        <begin position="30"/>
        <end position="49"/>
    </location>
</feature>
<feature type="transmembrane region" description="Helical" evidence="1">
    <location>
        <begin position="7"/>
        <end position="24"/>
    </location>
</feature>
<feature type="domain" description="Double-GTPase 2" evidence="2">
    <location>
        <begin position="277"/>
        <end position="491"/>
    </location>
</feature>
<keyword evidence="1" id="KW-0812">Transmembrane</keyword>
<keyword evidence="1" id="KW-1133">Transmembrane helix</keyword>
<name>A0ABX9CZ92_9ACTN</name>
<evidence type="ECO:0000256" key="1">
    <source>
        <dbReference type="SAM" id="Phobius"/>
    </source>
</evidence>
<organism evidence="3 4">
    <name type="scientific">Micromonospora noduli</name>
    <dbReference type="NCBI Taxonomy" id="709876"/>
    <lineage>
        <taxon>Bacteria</taxon>
        <taxon>Bacillati</taxon>
        <taxon>Actinomycetota</taxon>
        <taxon>Actinomycetes</taxon>
        <taxon>Micromonosporales</taxon>
        <taxon>Micromonosporaceae</taxon>
        <taxon>Micromonospora</taxon>
    </lineage>
</organism>
<accession>A0ABX9CZ92</accession>
<dbReference type="InterPro" id="IPR045528">
    <property type="entry name" value="DO-GTPase2"/>
</dbReference>
<keyword evidence="4" id="KW-1185">Reference proteome</keyword>
<comment type="caution">
    <text evidence="3">The sequence shown here is derived from an EMBL/GenBank/DDBJ whole genome shotgun (WGS) entry which is preliminary data.</text>
</comment>
<dbReference type="Proteomes" id="UP000249045">
    <property type="component" value="Unassembled WGS sequence"/>
</dbReference>
<sequence length="519" mass="56058">MRLLGRLLHFTLSLGLLFIVALPLANLAALGGLVAGAAVVLGVAGVVLVGRASWVRVRTPDDVHGGTLAGRVAPAFVRRDWAWPQYFAAQVLLDARALVERVRLITRAVWVRPYRWARAHRLRWWWPFYVPVLASQAGVTVGVVAGVLGAGLVTAGVSAAAWLVGVPVVLLLRGLDAGWQTVFGARASCRRCHQLAAVPAYRCRGPHPPGDRLTGADLHRDLRPGRLGVLWRRCGCGVLLPTTVLRAAFSHQLEACCPSCTEALLPGAGVVTDVRMPVFGAASAGKTQLIMSALAGLEQSAKRVGVAVALPDEHSRQQHEVYARLMREGASPAKTEAAGPPVAVTLRLARGPRVALVHLFDAAGENLVDREQNARLAYLDHARSLIYVLDPFSVRRVRDEFAHGAPEIFAVANPATYDPEDAYNATVQRLQEFGVPTGRRRLAFVVSKADLLEKMSAGPDDPAAVRTWLRENGLNNLVLAVERDFREVRYFLVSGRDAGPDGGFGPANWILTREWSGLG</sequence>
<dbReference type="Pfam" id="PF19993">
    <property type="entry name" value="DO-GTPase2"/>
    <property type="match status" value="1"/>
</dbReference>
<dbReference type="EMBL" id="PYAC01000017">
    <property type="protein sequence ID" value="RAO16291.1"/>
    <property type="molecule type" value="Genomic_DNA"/>
</dbReference>
<evidence type="ECO:0000259" key="2">
    <source>
        <dbReference type="Pfam" id="PF19993"/>
    </source>
</evidence>
<protein>
    <recommendedName>
        <fullName evidence="2">Double-GTPase 2 domain-containing protein</fullName>
    </recommendedName>
</protein>
<feature type="transmembrane region" description="Helical" evidence="1">
    <location>
        <begin position="151"/>
        <end position="172"/>
    </location>
</feature>
<evidence type="ECO:0000313" key="3">
    <source>
        <dbReference type="EMBL" id="RAO16291.1"/>
    </source>
</evidence>
<keyword evidence="1" id="KW-0472">Membrane</keyword>
<proteinExistence type="predicted"/>
<dbReference type="RefSeq" id="WP_112602672.1">
    <property type="nucleotide sequence ID" value="NZ_JBFAQI010000012.1"/>
</dbReference>
<evidence type="ECO:0000313" key="4">
    <source>
        <dbReference type="Proteomes" id="UP000249045"/>
    </source>
</evidence>
<reference evidence="3 4" key="1">
    <citation type="submission" date="2018-03" db="EMBL/GenBank/DDBJ databases">
        <title>Defining the species Micromonospora saelicesensis and Micromonospora noduli under the framework of genomics.</title>
        <authorList>
            <person name="Riesco R."/>
            <person name="Trujillo M.E."/>
        </authorList>
    </citation>
    <scope>NUCLEOTIDE SEQUENCE [LARGE SCALE GENOMIC DNA]</scope>
    <source>
        <strain evidence="3 4">MED15</strain>
    </source>
</reference>